<evidence type="ECO:0000259" key="7">
    <source>
        <dbReference type="Pfam" id="PF21006"/>
    </source>
</evidence>
<dbReference type="InterPro" id="IPR003168">
    <property type="entry name" value="Nitrile_hydratase_bsu"/>
</dbReference>
<comment type="function">
    <text evidence="1 5">NHase catalyzes the hydration of various nitrile compounds to the corresponding amides.</text>
</comment>
<evidence type="ECO:0000259" key="6">
    <source>
        <dbReference type="Pfam" id="PF02211"/>
    </source>
</evidence>
<name>A0ABV7MP62_9HYPH</name>
<keyword evidence="9" id="KW-1185">Reference proteome</keyword>
<evidence type="ECO:0000256" key="3">
    <source>
        <dbReference type="ARBA" id="ARBA00023239"/>
    </source>
</evidence>
<dbReference type="InterPro" id="IPR049054">
    <property type="entry name" value="CN_hydtase_beta-like_N"/>
</dbReference>
<dbReference type="Gene3D" id="2.30.30.50">
    <property type="match status" value="1"/>
</dbReference>
<dbReference type="EMBL" id="JBHRVD010000001">
    <property type="protein sequence ID" value="MFC3323666.1"/>
    <property type="molecule type" value="Genomic_DNA"/>
</dbReference>
<comment type="catalytic activity">
    <reaction evidence="4 5">
        <text>an aliphatic primary amide = an aliphatic nitrile + H2O</text>
        <dbReference type="Rhea" id="RHEA:12673"/>
        <dbReference type="ChEBI" id="CHEBI:15377"/>
        <dbReference type="ChEBI" id="CHEBI:65285"/>
        <dbReference type="ChEBI" id="CHEBI:80291"/>
        <dbReference type="EC" id="4.2.1.84"/>
    </reaction>
</comment>
<gene>
    <name evidence="8" type="primary">nthB</name>
    <name evidence="8" type="ORF">ACFOJ9_18110</name>
</gene>
<organism evidence="8 9">
    <name type="scientific">Mesorhizobium cantuariense</name>
    <dbReference type="NCBI Taxonomy" id="1300275"/>
    <lineage>
        <taxon>Bacteria</taxon>
        <taxon>Pseudomonadati</taxon>
        <taxon>Pseudomonadota</taxon>
        <taxon>Alphaproteobacteria</taxon>
        <taxon>Hyphomicrobiales</taxon>
        <taxon>Phyllobacteriaceae</taxon>
        <taxon>Mesorhizobium</taxon>
    </lineage>
</organism>
<evidence type="ECO:0000313" key="9">
    <source>
        <dbReference type="Proteomes" id="UP001595648"/>
    </source>
</evidence>
<dbReference type="InterPro" id="IPR008990">
    <property type="entry name" value="Elect_transpt_acc-like_dom_sf"/>
</dbReference>
<dbReference type="PIRSF" id="PIRSF001427">
    <property type="entry name" value="NHase_beta"/>
    <property type="match status" value="1"/>
</dbReference>
<keyword evidence="3 5" id="KW-0456">Lyase</keyword>
<evidence type="ECO:0000313" key="8">
    <source>
        <dbReference type="EMBL" id="MFC3323666.1"/>
    </source>
</evidence>
<evidence type="ECO:0000256" key="4">
    <source>
        <dbReference type="ARBA" id="ARBA00044877"/>
    </source>
</evidence>
<dbReference type="InterPro" id="IPR042262">
    <property type="entry name" value="CN_hydtase_beta_C"/>
</dbReference>
<dbReference type="EC" id="4.2.1.84" evidence="5"/>
<dbReference type="InterPro" id="IPR024690">
    <property type="entry name" value="CN_hydtase_beta_dom_C"/>
</dbReference>
<comment type="caution">
    <text evidence="8">The sequence shown here is derived from an EMBL/GenBank/DDBJ whole genome shotgun (WGS) entry which is preliminary data.</text>
</comment>
<dbReference type="GO" id="GO:0018822">
    <property type="term" value="F:nitrile hydratase activity"/>
    <property type="evidence" value="ECO:0007669"/>
    <property type="project" value="UniProtKB-EC"/>
</dbReference>
<dbReference type="Pfam" id="PF21006">
    <property type="entry name" value="NHase_beta_N"/>
    <property type="match status" value="1"/>
</dbReference>
<dbReference type="RefSeq" id="WP_378980268.1">
    <property type="nucleotide sequence ID" value="NZ_JBHRVD010000001.1"/>
</dbReference>
<dbReference type="SUPFAM" id="SSF50090">
    <property type="entry name" value="Electron transport accessory proteins"/>
    <property type="match status" value="1"/>
</dbReference>
<dbReference type="Proteomes" id="UP001595648">
    <property type="component" value="Unassembled WGS sequence"/>
</dbReference>
<comment type="similarity">
    <text evidence="2 5">Belongs to the nitrile hydratase subunit beta family.</text>
</comment>
<evidence type="ECO:0000256" key="1">
    <source>
        <dbReference type="ARBA" id="ARBA00004042"/>
    </source>
</evidence>
<dbReference type="NCBIfam" id="TIGR03888">
    <property type="entry name" value="nitrile_beta"/>
    <property type="match status" value="1"/>
</dbReference>
<evidence type="ECO:0000256" key="5">
    <source>
        <dbReference type="PIRNR" id="PIRNR001427"/>
    </source>
</evidence>
<feature type="domain" description="Nitrile hydratase beta subunit" evidence="6">
    <location>
        <begin position="124"/>
        <end position="219"/>
    </location>
</feature>
<accession>A0ABV7MP62</accession>
<dbReference type="Pfam" id="PF02211">
    <property type="entry name" value="NHase_beta_C"/>
    <property type="match status" value="1"/>
</dbReference>
<reference evidence="9" key="1">
    <citation type="journal article" date="2019" name="Int. J. Syst. Evol. Microbiol.">
        <title>The Global Catalogue of Microorganisms (GCM) 10K type strain sequencing project: providing services to taxonomists for standard genome sequencing and annotation.</title>
        <authorList>
            <consortium name="The Broad Institute Genomics Platform"/>
            <consortium name="The Broad Institute Genome Sequencing Center for Infectious Disease"/>
            <person name="Wu L."/>
            <person name="Ma J."/>
        </authorList>
    </citation>
    <scope>NUCLEOTIDE SEQUENCE [LARGE SCALE GENOMIC DNA]</scope>
    <source>
        <strain evidence="9">ICMP 19515</strain>
    </source>
</reference>
<sequence length="229" mass="25626">MNGLHDCGGMDYLGPIEIEADEPVFHAEWEGRVFGLLLAIGMNGFYNLDDFRHSSENRTPSDYLNIPYFEKWLSNYEMLLAKKGIVTQQELLDARKLKDAKLPKGASPALPRTMVAAVLAGGGSARRDIGAEPRFRLGDQVVTRNINIPGHTRLPRYARCKTGVVVQDRGIFTFNDSMANLGEERPQHIYSIRFTARELWGMDASERDTSFLDLWDDHLGPATKVEGAA</sequence>
<dbReference type="Gene3D" id="1.10.472.20">
    <property type="entry name" value="Nitrile hydratase, beta subunit"/>
    <property type="match status" value="1"/>
</dbReference>
<proteinExistence type="inferred from homology"/>
<protein>
    <recommendedName>
        <fullName evidence="5">Nitrile hydratase subunit beta</fullName>
        <shortName evidence="5">NHase</shortName>
        <ecNumber evidence="5">4.2.1.84</ecNumber>
    </recommendedName>
</protein>
<evidence type="ECO:0000256" key="2">
    <source>
        <dbReference type="ARBA" id="ARBA00009098"/>
    </source>
</evidence>
<feature type="domain" description="Nitrile hydratase beta subunit-like N-terminal" evidence="7">
    <location>
        <begin position="1"/>
        <end position="108"/>
    </location>
</feature>